<sequence length="268" mass="27454">MSQVVGFIGAGQMGEPMVSRLLQAGHRVKLFVRRTSVRERMAAAGAQTVDSVAAAAAADIVIVCVFSDEQLVQVLDGPSGVLGAASKECVVLSHTTGTMATVQDLAAGYPEGPVLLDGPVSGSAEDIAAGRLTVLLGGPATSVERVRPVLESYADTIVATGALGSALSVKLINNALFAANAQLVAAATDVGRRWGIGDQELLGALLACSARSYAAESIHRTGGLAKFERMAAPYLRKDLAACLAATKDNGIELAQLADVIHHGPLELG</sequence>
<dbReference type="RefSeq" id="WP_387406174.1">
    <property type="nucleotide sequence ID" value="NZ_JBIAQY010000015.1"/>
</dbReference>
<dbReference type="PANTHER" id="PTHR22981">
    <property type="entry name" value="3-HYDROXYISOBUTYRATE DEHYDROGENASE-RELATED"/>
    <property type="match status" value="1"/>
</dbReference>
<gene>
    <name evidence="4" type="ORF">ACFYXQ_33970</name>
</gene>
<dbReference type="Gene3D" id="3.40.50.720">
    <property type="entry name" value="NAD(P)-binding Rossmann-like Domain"/>
    <property type="match status" value="1"/>
</dbReference>
<evidence type="ECO:0000256" key="2">
    <source>
        <dbReference type="ARBA" id="ARBA00023002"/>
    </source>
</evidence>
<comment type="similarity">
    <text evidence="1">Belongs to the HIBADH-related family.</text>
</comment>
<dbReference type="EMBL" id="JBIAQY010000015">
    <property type="protein sequence ID" value="MFF3572788.1"/>
    <property type="molecule type" value="Genomic_DNA"/>
</dbReference>
<dbReference type="PIRSF" id="PIRSF000103">
    <property type="entry name" value="HIBADH"/>
    <property type="match status" value="1"/>
</dbReference>
<dbReference type="Proteomes" id="UP001601992">
    <property type="component" value="Unassembled WGS sequence"/>
</dbReference>
<dbReference type="GO" id="GO:0016491">
    <property type="term" value="F:oxidoreductase activity"/>
    <property type="evidence" value="ECO:0007669"/>
    <property type="project" value="UniProtKB-KW"/>
</dbReference>
<keyword evidence="5" id="KW-1185">Reference proteome</keyword>
<dbReference type="SUPFAM" id="SSF51735">
    <property type="entry name" value="NAD(P)-binding Rossmann-fold domains"/>
    <property type="match status" value="1"/>
</dbReference>
<dbReference type="Pfam" id="PF03446">
    <property type="entry name" value="NAD_binding_2"/>
    <property type="match status" value="1"/>
</dbReference>
<dbReference type="InterPro" id="IPR015815">
    <property type="entry name" value="HIBADH-related"/>
</dbReference>
<evidence type="ECO:0000313" key="4">
    <source>
        <dbReference type="EMBL" id="MFF3572788.1"/>
    </source>
</evidence>
<evidence type="ECO:0000313" key="5">
    <source>
        <dbReference type="Proteomes" id="UP001601992"/>
    </source>
</evidence>
<evidence type="ECO:0000259" key="3">
    <source>
        <dbReference type="Pfam" id="PF03446"/>
    </source>
</evidence>
<dbReference type="InterPro" id="IPR008927">
    <property type="entry name" value="6-PGluconate_DH-like_C_sf"/>
</dbReference>
<dbReference type="PANTHER" id="PTHR22981:SF80">
    <property type="entry name" value="BLR4309 PROTEIN"/>
    <property type="match status" value="1"/>
</dbReference>
<comment type="caution">
    <text evidence="4">The sequence shown here is derived from an EMBL/GenBank/DDBJ whole genome shotgun (WGS) entry which is preliminary data.</text>
</comment>
<organism evidence="4 5">
    <name type="scientific">Nocardia jiangxiensis</name>
    <dbReference type="NCBI Taxonomy" id="282685"/>
    <lineage>
        <taxon>Bacteria</taxon>
        <taxon>Bacillati</taxon>
        <taxon>Actinomycetota</taxon>
        <taxon>Actinomycetes</taxon>
        <taxon>Mycobacteriales</taxon>
        <taxon>Nocardiaceae</taxon>
        <taxon>Nocardia</taxon>
    </lineage>
</organism>
<name>A0ABW6S909_9NOCA</name>
<evidence type="ECO:0000256" key="1">
    <source>
        <dbReference type="ARBA" id="ARBA00009080"/>
    </source>
</evidence>
<feature type="domain" description="6-phosphogluconate dehydrogenase NADP-binding" evidence="3">
    <location>
        <begin position="5"/>
        <end position="161"/>
    </location>
</feature>
<dbReference type="SUPFAM" id="SSF48179">
    <property type="entry name" value="6-phosphogluconate dehydrogenase C-terminal domain-like"/>
    <property type="match status" value="1"/>
</dbReference>
<proteinExistence type="inferred from homology"/>
<dbReference type="InterPro" id="IPR013328">
    <property type="entry name" value="6PGD_dom2"/>
</dbReference>
<reference evidence="4 5" key="1">
    <citation type="submission" date="2024-10" db="EMBL/GenBank/DDBJ databases">
        <title>The Natural Products Discovery Center: Release of the First 8490 Sequenced Strains for Exploring Actinobacteria Biosynthetic Diversity.</title>
        <authorList>
            <person name="Kalkreuter E."/>
            <person name="Kautsar S.A."/>
            <person name="Yang D."/>
            <person name="Bader C.D."/>
            <person name="Teijaro C.N."/>
            <person name="Fluegel L."/>
            <person name="Davis C.M."/>
            <person name="Simpson J.R."/>
            <person name="Lauterbach L."/>
            <person name="Steele A.D."/>
            <person name="Gui C."/>
            <person name="Meng S."/>
            <person name="Li G."/>
            <person name="Viehrig K."/>
            <person name="Ye F."/>
            <person name="Su P."/>
            <person name="Kiefer A.F."/>
            <person name="Nichols A."/>
            <person name="Cepeda A.J."/>
            <person name="Yan W."/>
            <person name="Fan B."/>
            <person name="Jiang Y."/>
            <person name="Adhikari A."/>
            <person name="Zheng C.-J."/>
            <person name="Schuster L."/>
            <person name="Cowan T.M."/>
            <person name="Smanski M.J."/>
            <person name="Chevrette M.G."/>
            <person name="De Carvalho L.P.S."/>
            <person name="Shen B."/>
        </authorList>
    </citation>
    <scope>NUCLEOTIDE SEQUENCE [LARGE SCALE GENOMIC DNA]</scope>
    <source>
        <strain evidence="4 5">NPDC002593</strain>
    </source>
</reference>
<dbReference type="InterPro" id="IPR036291">
    <property type="entry name" value="NAD(P)-bd_dom_sf"/>
</dbReference>
<protein>
    <submittedName>
        <fullName evidence="4">NAD(P)-dependent oxidoreductase</fullName>
        <ecNumber evidence="4">1.1.-.-</ecNumber>
    </submittedName>
</protein>
<dbReference type="EC" id="1.1.-.-" evidence="4"/>
<accession>A0ABW6S909</accession>
<dbReference type="Gene3D" id="1.10.1040.10">
    <property type="entry name" value="N-(1-d-carboxylethyl)-l-norvaline Dehydrogenase, domain 2"/>
    <property type="match status" value="1"/>
</dbReference>
<dbReference type="InterPro" id="IPR006115">
    <property type="entry name" value="6PGDH_NADP-bd"/>
</dbReference>
<keyword evidence="2 4" id="KW-0560">Oxidoreductase</keyword>